<organism evidence="7 8">
    <name type="scientific">Candidatus Fonsibacter lacus</name>
    <dbReference type="NCBI Taxonomy" id="2576439"/>
    <lineage>
        <taxon>Bacteria</taxon>
        <taxon>Pseudomonadati</taxon>
        <taxon>Pseudomonadota</taxon>
        <taxon>Alphaproteobacteria</taxon>
        <taxon>Candidatus Pelagibacterales</taxon>
        <taxon>Candidatus Pelagibacterales incertae sedis</taxon>
        <taxon>Candidatus Fonsibacter</taxon>
    </lineage>
</organism>
<proteinExistence type="predicted"/>
<evidence type="ECO:0000256" key="2">
    <source>
        <dbReference type="ARBA" id="ARBA00022519"/>
    </source>
</evidence>
<keyword evidence="2" id="KW-0997">Cell inner membrane</keyword>
<keyword evidence="4" id="KW-0472">Membrane</keyword>
<evidence type="ECO:0000313" key="7">
    <source>
        <dbReference type="EMBL" id="NCU50959.1"/>
    </source>
</evidence>
<dbReference type="GO" id="GO:0046872">
    <property type="term" value="F:metal ion binding"/>
    <property type="evidence" value="ECO:0007669"/>
    <property type="project" value="UniProtKB-KW"/>
</dbReference>
<dbReference type="Gene3D" id="3.60.21.10">
    <property type="match status" value="1"/>
</dbReference>
<name>A0A966LZX2_9PROT</name>
<dbReference type="GO" id="GO:0009245">
    <property type="term" value="P:lipid A biosynthetic process"/>
    <property type="evidence" value="ECO:0007669"/>
    <property type="project" value="TreeGrafter"/>
</dbReference>
<dbReference type="EMBL" id="RGMI01000255">
    <property type="protein sequence ID" value="NCU50959.1"/>
    <property type="molecule type" value="Genomic_DNA"/>
</dbReference>
<dbReference type="AlphaFoldDB" id="A0A966LZX2"/>
<sequence>MLKKESFKNRIDKILNYKSIWISDLHLGTRGCQSELLLEFIRHTQSEKLYLVGDIVDGWALKNTWYWPQSHNDVVQKILKKARHGTRVFYLSGNHDEILRKFIPINFGGVEIANQVIHETIDNKKYLVVHGDQFDGIIQCAKWLAILGSLTYDFLIYFNR</sequence>
<evidence type="ECO:0000256" key="4">
    <source>
        <dbReference type="ARBA" id="ARBA00023136"/>
    </source>
</evidence>
<dbReference type="Proteomes" id="UP000699985">
    <property type="component" value="Unassembled WGS sequence"/>
</dbReference>
<dbReference type="InterPro" id="IPR029052">
    <property type="entry name" value="Metallo-depent_PP-like"/>
</dbReference>
<keyword evidence="3" id="KW-0479">Metal-binding</keyword>
<comment type="caution">
    <text evidence="7">The sequence shown here is derived from an EMBL/GenBank/DDBJ whole genome shotgun (WGS) entry which is preliminary data.</text>
</comment>
<evidence type="ECO:0000256" key="1">
    <source>
        <dbReference type="ARBA" id="ARBA00022475"/>
    </source>
</evidence>
<dbReference type="InterPro" id="IPR004843">
    <property type="entry name" value="Calcineurin-like_PHP"/>
</dbReference>
<evidence type="ECO:0000313" key="8">
    <source>
        <dbReference type="Proteomes" id="UP000699985"/>
    </source>
</evidence>
<feature type="domain" description="Calcineurin-like phosphoesterase" evidence="6">
    <location>
        <begin position="21"/>
        <end position="133"/>
    </location>
</feature>
<accession>A0A966LZX2</accession>
<dbReference type="InterPro" id="IPR043461">
    <property type="entry name" value="LpxH-like"/>
</dbReference>
<dbReference type="GO" id="GO:0008758">
    <property type="term" value="F:UDP-2,3-diacylglucosamine hydrolase activity"/>
    <property type="evidence" value="ECO:0007669"/>
    <property type="project" value="TreeGrafter"/>
</dbReference>
<keyword evidence="5" id="KW-0464">Manganese</keyword>
<dbReference type="CDD" id="cd07398">
    <property type="entry name" value="MPP_YbbF-LpxH"/>
    <property type="match status" value="1"/>
</dbReference>
<protein>
    <submittedName>
        <fullName evidence="7">UDP-2,3-diacylglucosamine diphosphatase</fullName>
    </submittedName>
</protein>
<dbReference type="PANTHER" id="PTHR34990">
    <property type="entry name" value="UDP-2,3-DIACYLGLUCOSAMINE HYDROLASE-RELATED"/>
    <property type="match status" value="1"/>
</dbReference>
<dbReference type="PANTHER" id="PTHR34990:SF2">
    <property type="entry name" value="BLL8164 PROTEIN"/>
    <property type="match status" value="1"/>
</dbReference>
<evidence type="ECO:0000259" key="6">
    <source>
        <dbReference type="Pfam" id="PF00149"/>
    </source>
</evidence>
<dbReference type="Pfam" id="PF00149">
    <property type="entry name" value="Metallophos"/>
    <property type="match status" value="1"/>
</dbReference>
<keyword evidence="1" id="KW-1003">Cell membrane</keyword>
<feature type="non-terminal residue" evidence="7">
    <location>
        <position position="160"/>
    </location>
</feature>
<gene>
    <name evidence="7" type="ORF">EBX29_04245</name>
</gene>
<dbReference type="SUPFAM" id="SSF56300">
    <property type="entry name" value="Metallo-dependent phosphatases"/>
    <property type="match status" value="1"/>
</dbReference>
<dbReference type="GO" id="GO:0016020">
    <property type="term" value="C:membrane"/>
    <property type="evidence" value="ECO:0007669"/>
    <property type="project" value="GOC"/>
</dbReference>
<evidence type="ECO:0000256" key="5">
    <source>
        <dbReference type="ARBA" id="ARBA00023211"/>
    </source>
</evidence>
<evidence type="ECO:0000256" key="3">
    <source>
        <dbReference type="ARBA" id="ARBA00022723"/>
    </source>
</evidence>
<reference evidence="7" key="1">
    <citation type="submission" date="2018-10" db="EMBL/GenBank/DDBJ databases">
        <title>Iterative Subtractive Binning of Freshwater Chronoseries Metagenomes Recovers Nearly Complete Genomes from over Four Hundred Novel Species.</title>
        <authorList>
            <person name="Rodriguez-R L.M."/>
            <person name="Tsementzi D."/>
            <person name="Luo C."/>
            <person name="Konstantinidis K.T."/>
        </authorList>
    </citation>
    <scope>NUCLEOTIDE SEQUENCE</scope>
    <source>
        <strain evidence="7">WB8_1A_003</strain>
    </source>
</reference>